<dbReference type="EMBL" id="ML000658">
    <property type="protein sequence ID" value="RKO83955.1"/>
    <property type="molecule type" value="Genomic_DNA"/>
</dbReference>
<dbReference type="Pfam" id="PF03366">
    <property type="entry name" value="YEATS"/>
    <property type="match status" value="1"/>
</dbReference>
<dbReference type="Proteomes" id="UP000269721">
    <property type="component" value="Unassembled WGS sequence"/>
</dbReference>
<dbReference type="Gene3D" id="2.60.40.1970">
    <property type="entry name" value="YEATS domain"/>
    <property type="match status" value="1"/>
</dbReference>
<comment type="similarity">
    <text evidence="3">Belongs to the YAF9 family.</text>
</comment>
<evidence type="ECO:0000313" key="6">
    <source>
        <dbReference type="Proteomes" id="UP000269721"/>
    </source>
</evidence>
<dbReference type="GO" id="GO:0006355">
    <property type="term" value="P:regulation of DNA-templated transcription"/>
    <property type="evidence" value="ECO:0007669"/>
    <property type="project" value="InterPro"/>
</dbReference>
<evidence type="ECO:0000259" key="4">
    <source>
        <dbReference type="PROSITE" id="PS51037"/>
    </source>
</evidence>
<keyword evidence="3" id="KW-0804">Transcription</keyword>
<proteinExistence type="inferred from homology"/>
<dbReference type="GO" id="GO:0006325">
    <property type="term" value="P:chromatin organization"/>
    <property type="evidence" value="ECO:0007669"/>
    <property type="project" value="UniProtKB-KW"/>
</dbReference>
<keyword evidence="3" id="KW-0805">Transcription regulation</keyword>
<accession>A0A4P9VYC7</accession>
<keyword evidence="6" id="KW-1185">Reference proteome</keyword>
<keyword evidence="3" id="KW-0010">Activator</keyword>
<evidence type="ECO:0000256" key="3">
    <source>
        <dbReference type="RuleBase" id="RU367117"/>
    </source>
</evidence>
<dbReference type="InterPro" id="IPR005033">
    <property type="entry name" value="YEATS"/>
</dbReference>
<feature type="domain" description="YEATS" evidence="4">
    <location>
        <begin position="200"/>
        <end position="342"/>
    </location>
</feature>
<evidence type="ECO:0000256" key="1">
    <source>
        <dbReference type="ARBA" id="ARBA00023242"/>
    </source>
</evidence>
<dbReference type="OrthoDB" id="1741717at2759"/>
<gene>
    <name evidence="3" type="primary">YAF9</name>
    <name evidence="5" type="ORF">BDK51DRAFT_37265</name>
</gene>
<dbReference type="InterPro" id="IPR055129">
    <property type="entry name" value="YEATS_dom"/>
</dbReference>
<dbReference type="PANTHER" id="PTHR23195">
    <property type="entry name" value="YEATS DOMAIN"/>
    <property type="match status" value="1"/>
</dbReference>
<keyword evidence="1 2" id="KW-0539">Nucleus</keyword>
<dbReference type="GO" id="GO:0006281">
    <property type="term" value="P:DNA repair"/>
    <property type="evidence" value="ECO:0007669"/>
    <property type="project" value="UniProtKB-UniRule"/>
</dbReference>
<organism evidence="5 6">
    <name type="scientific">Blyttiomyces helicus</name>
    <dbReference type="NCBI Taxonomy" id="388810"/>
    <lineage>
        <taxon>Eukaryota</taxon>
        <taxon>Fungi</taxon>
        <taxon>Fungi incertae sedis</taxon>
        <taxon>Chytridiomycota</taxon>
        <taxon>Chytridiomycota incertae sedis</taxon>
        <taxon>Chytridiomycetes</taxon>
        <taxon>Chytridiomycetes incertae sedis</taxon>
        <taxon>Blyttiomyces</taxon>
    </lineage>
</organism>
<keyword evidence="3" id="KW-0175">Coiled coil</keyword>
<dbReference type="InterPro" id="IPR038704">
    <property type="entry name" value="YEAST_sf"/>
</dbReference>
<protein>
    <recommendedName>
        <fullName evidence="3">Protein AF-9 homolog</fullName>
    </recommendedName>
</protein>
<keyword evidence="3" id="KW-0234">DNA repair</keyword>
<dbReference type="GO" id="GO:0000812">
    <property type="term" value="C:Swr1 complex"/>
    <property type="evidence" value="ECO:0007669"/>
    <property type="project" value="UniProtKB-UniRule"/>
</dbReference>
<evidence type="ECO:0000313" key="5">
    <source>
        <dbReference type="EMBL" id="RKO83955.1"/>
    </source>
</evidence>
<sequence length="342" mass="39180">MIGSPALGTYVRSRVIMLPSEDPNGDYGIDLTRIVSAFSCPTLRAFKWEVSVRILQLNSWPLASFPTLWMSDDGRVVEAAVARLQIMGVDYAAVSDFWNSGWRSPKLDERFNRVTGLSPDLAPPLRARLARPNRPCNATHELKAEIFQAGESIIRKNDAADSYLERLERQKFFMSPHSEVCMRRRERGKGSRDEQSANWQCTDVRSLQLAVNMRSARSRSEVEVLDLEVGEQMLSMFGLVNAQLPRQEKDVTSFVKKTRFYLHPDYRPYHVVDDNDPPFHLSRYGWSDCLVRLQVHFVDPRNKPFDIIFILKLERSFSFSFAFAVALSDPTFFPLKATGLLH</sequence>
<comment type="domain">
    <text evidence="3">The coiled-coil domain is required for assembly into the NuA4 complex.</text>
</comment>
<dbReference type="GO" id="GO:0005737">
    <property type="term" value="C:cytoplasm"/>
    <property type="evidence" value="ECO:0007669"/>
    <property type="project" value="UniProtKB-SubCell"/>
</dbReference>
<comment type="subunit">
    <text evidence="3">Component of the SWR1 chromatin-remodeling complex and of the NuA4 histone acetyltransferase complex.</text>
</comment>
<name>A0A4P9VYC7_9FUNG</name>
<evidence type="ECO:0000256" key="2">
    <source>
        <dbReference type="PROSITE-ProRule" id="PRU00376"/>
    </source>
</evidence>
<comment type="function">
    <text evidence="3">Component of the SWR1 complex which mediates the ATP-dependent exchange of histone H2A for an H2A variant leading to transcriptional regulation of selected genes by chromatin remodeling. Component of the NuA4 histone acetyltransferase complex which is involved in transcriptional activation of selected genes principally by acetylation of nucleosomal histones H4 and H2A. The NuA4 complex is also involved in DNA repair. Yaf9 may also be required for viability in conditions in which the structural integrity of the spindle is compromised.</text>
</comment>
<dbReference type="AlphaFoldDB" id="A0A4P9VYC7"/>
<keyword evidence="3" id="KW-0963">Cytoplasm</keyword>
<keyword evidence="3" id="KW-0227">DNA damage</keyword>
<keyword evidence="3" id="KW-0156">Chromatin regulator</keyword>
<dbReference type="PROSITE" id="PS51037">
    <property type="entry name" value="YEATS"/>
    <property type="match status" value="1"/>
</dbReference>
<comment type="subcellular location">
    <subcellularLocation>
        <location evidence="3">Nucleus</location>
    </subcellularLocation>
    <subcellularLocation>
        <location evidence="3">Cytoplasm</location>
    </subcellularLocation>
</comment>
<reference evidence="6" key="1">
    <citation type="journal article" date="2018" name="Nat. Microbiol.">
        <title>Leveraging single-cell genomics to expand the fungal tree of life.</title>
        <authorList>
            <person name="Ahrendt S.R."/>
            <person name="Quandt C.A."/>
            <person name="Ciobanu D."/>
            <person name="Clum A."/>
            <person name="Salamov A."/>
            <person name="Andreopoulos B."/>
            <person name="Cheng J.F."/>
            <person name="Woyke T."/>
            <person name="Pelin A."/>
            <person name="Henrissat B."/>
            <person name="Reynolds N.K."/>
            <person name="Benny G.L."/>
            <person name="Smith M.E."/>
            <person name="James T.Y."/>
            <person name="Grigoriev I.V."/>
        </authorList>
    </citation>
    <scope>NUCLEOTIDE SEQUENCE [LARGE SCALE GENOMIC DNA]</scope>
</reference>